<gene>
    <name evidence="1" type="ORF">GWI33_008410</name>
</gene>
<reference evidence="1" key="1">
    <citation type="submission" date="2020-08" db="EMBL/GenBank/DDBJ databases">
        <title>Genome sequencing and assembly of the red palm weevil Rhynchophorus ferrugineus.</title>
        <authorList>
            <person name="Dias G.B."/>
            <person name="Bergman C.M."/>
            <person name="Manee M."/>
        </authorList>
    </citation>
    <scope>NUCLEOTIDE SEQUENCE</scope>
    <source>
        <strain evidence="1">AA-2017</strain>
        <tissue evidence="1">Whole larva</tissue>
    </source>
</reference>
<evidence type="ECO:0000313" key="1">
    <source>
        <dbReference type="EMBL" id="KAF7278448.1"/>
    </source>
</evidence>
<name>A0A834IGS6_RHYFE</name>
<evidence type="ECO:0000313" key="2">
    <source>
        <dbReference type="Proteomes" id="UP000625711"/>
    </source>
</evidence>
<organism evidence="1 2">
    <name type="scientific">Rhynchophorus ferrugineus</name>
    <name type="common">Red palm weevil</name>
    <name type="synonym">Curculio ferrugineus</name>
    <dbReference type="NCBI Taxonomy" id="354439"/>
    <lineage>
        <taxon>Eukaryota</taxon>
        <taxon>Metazoa</taxon>
        <taxon>Ecdysozoa</taxon>
        <taxon>Arthropoda</taxon>
        <taxon>Hexapoda</taxon>
        <taxon>Insecta</taxon>
        <taxon>Pterygota</taxon>
        <taxon>Neoptera</taxon>
        <taxon>Endopterygota</taxon>
        <taxon>Coleoptera</taxon>
        <taxon>Polyphaga</taxon>
        <taxon>Cucujiformia</taxon>
        <taxon>Curculionidae</taxon>
        <taxon>Dryophthorinae</taxon>
        <taxon>Rhynchophorus</taxon>
    </lineage>
</organism>
<sequence>MRGKTRTSTIALEKTDNHATKADGNEFFKHDMTSEGAVPVCRKQLRGELRVCCDLNERKKGEVRPVCTSSVSREVFMFH</sequence>
<dbReference type="Proteomes" id="UP000625711">
    <property type="component" value="Unassembled WGS sequence"/>
</dbReference>
<dbReference type="EMBL" id="JAACXV010000400">
    <property type="protein sequence ID" value="KAF7278448.1"/>
    <property type="molecule type" value="Genomic_DNA"/>
</dbReference>
<protein>
    <submittedName>
        <fullName evidence="1">Uncharacterized protein</fullName>
    </submittedName>
</protein>
<keyword evidence="2" id="KW-1185">Reference proteome</keyword>
<proteinExistence type="predicted"/>
<comment type="caution">
    <text evidence="1">The sequence shown here is derived from an EMBL/GenBank/DDBJ whole genome shotgun (WGS) entry which is preliminary data.</text>
</comment>
<dbReference type="AlphaFoldDB" id="A0A834IGS6"/>
<accession>A0A834IGS6</accession>